<dbReference type="Gene3D" id="3.40.50.1820">
    <property type="entry name" value="alpha/beta hydrolase"/>
    <property type="match status" value="1"/>
</dbReference>
<dbReference type="PANTHER" id="PTHR43194">
    <property type="entry name" value="HYDROLASE ALPHA/BETA FOLD FAMILY"/>
    <property type="match status" value="1"/>
</dbReference>
<dbReference type="InterPro" id="IPR050228">
    <property type="entry name" value="Carboxylesterase_BioH"/>
</dbReference>
<comment type="caution">
    <text evidence="2">The sequence shown here is derived from an EMBL/GenBank/DDBJ whole genome shotgun (WGS) entry which is preliminary data.</text>
</comment>
<evidence type="ECO:0000313" key="3">
    <source>
        <dbReference type="Proteomes" id="UP000552757"/>
    </source>
</evidence>
<gene>
    <name evidence="2" type="ORF">GGR44_001920</name>
</gene>
<reference evidence="2 3" key="1">
    <citation type="submission" date="2020-08" db="EMBL/GenBank/DDBJ databases">
        <title>Genomic Encyclopedia of Type Strains, Phase IV (KMG-IV): sequencing the most valuable type-strain genomes for metagenomic binning, comparative biology and taxonomic classification.</title>
        <authorList>
            <person name="Goeker M."/>
        </authorList>
    </citation>
    <scope>NUCLEOTIDE SEQUENCE [LARGE SCALE GENOMIC DNA]</scope>
    <source>
        <strain evidence="2 3">DSM 29348</strain>
    </source>
</reference>
<accession>A0A7W6DKH7</accession>
<dbReference type="InterPro" id="IPR029058">
    <property type="entry name" value="AB_hydrolase_fold"/>
</dbReference>
<evidence type="ECO:0000259" key="1">
    <source>
        <dbReference type="Pfam" id="PF12697"/>
    </source>
</evidence>
<evidence type="ECO:0000313" key="2">
    <source>
        <dbReference type="EMBL" id="MBB3982257.1"/>
    </source>
</evidence>
<dbReference type="PANTHER" id="PTHR43194:SF2">
    <property type="entry name" value="PEROXISOMAL MEMBRANE PROTEIN LPX1"/>
    <property type="match status" value="1"/>
</dbReference>
<feature type="domain" description="AB hydrolase-1" evidence="1">
    <location>
        <begin position="4"/>
        <end position="225"/>
    </location>
</feature>
<protein>
    <submittedName>
        <fullName evidence="2">Pimeloyl-ACP methyl ester carboxylesterase</fullName>
    </submittedName>
</protein>
<dbReference type="EMBL" id="JACIEB010000004">
    <property type="protein sequence ID" value="MBB3982257.1"/>
    <property type="molecule type" value="Genomic_DNA"/>
</dbReference>
<dbReference type="RefSeq" id="WP_183955343.1">
    <property type="nucleotide sequence ID" value="NZ_JACIEB010000004.1"/>
</dbReference>
<dbReference type="Proteomes" id="UP000552757">
    <property type="component" value="Unassembled WGS sequence"/>
</dbReference>
<organism evidence="2 3">
    <name type="scientific">Sphingobium fontiphilum</name>
    <dbReference type="NCBI Taxonomy" id="944425"/>
    <lineage>
        <taxon>Bacteria</taxon>
        <taxon>Pseudomonadati</taxon>
        <taxon>Pseudomonadota</taxon>
        <taxon>Alphaproteobacteria</taxon>
        <taxon>Sphingomonadales</taxon>
        <taxon>Sphingomonadaceae</taxon>
        <taxon>Sphingobium</taxon>
    </lineage>
</organism>
<sequence length="243" mass="26067">MATLVFLHGGGMGGWVWDEIATTLRGEGHKVFTPTFTGFGERSHLISRDVTHDVHVTDIVNVLTFEDLRDVVLVAFSYGGSVAPGVVARAGDRVRRVVYFDGIVPLTGKAVGEAIGYMKTEDAAGLDALLASGEGPIGTGVDEMQRNGAKEKPMKMSAEKQEWLLAHLSDMPLRGMVSPVTHGGEAIDKPVDYLGILGDVMDPAQHDRARALGWNVQTAGPDIDHAFIVGAPNRALDFLRPLL</sequence>
<dbReference type="Pfam" id="PF12697">
    <property type="entry name" value="Abhydrolase_6"/>
    <property type="match status" value="1"/>
</dbReference>
<name>A0A7W6DKH7_9SPHN</name>
<keyword evidence="3" id="KW-1185">Reference proteome</keyword>
<dbReference type="InterPro" id="IPR000073">
    <property type="entry name" value="AB_hydrolase_1"/>
</dbReference>
<dbReference type="AlphaFoldDB" id="A0A7W6DKH7"/>
<dbReference type="SUPFAM" id="SSF53474">
    <property type="entry name" value="alpha/beta-Hydrolases"/>
    <property type="match status" value="1"/>
</dbReference>
<proteinExistence type="predicted"/>